<dbReference type="PROSITE" id="PS51257">
    <property type="entry name" value="PROKAR_LIPOPROTEIN"/>
    <property type="match status" value="1"/>
</dbReference>
<name>A0A6N7KM77_9ACTN</name>
<dbReference type="Gene3D" id="3.40.80.10">
    <property type="entry name" value="Peptidoglycan recognition protein-like"/>
    <property type="match status" value="1"/>
</dbReference>
<reference evidence="6 7" key="1">
    <citation type="submission" date="2019-09" db="EMBL/GenBank/DDBJ databases">
        <title>Genome Sequences of Streptomyces kaniharaensis ATCC 21070.</title>
        <authorList>
            <person name="Zhu W."/>
            <person name="De Crecy-Lagard V."/>
            <person name="Richards N.G."/>
        </authorList>
    </citation>
    <scope>NUCLEOTIDE SEQUENCE [LARGE SCALE GENOMIC DNA]</scope>
    <source>
        <strain evidence="6 7">SF-557</strain>
    </source>
</reference>
<dbReference type="Proteomes" id="UP000450000">
    <property type="component" value="Unassembled WGS sequence"/>
</dbReference>
<dbReference type="GO" id="GO:0008745">
    <property type="term" value="F:N-acetylmuramoyl-L-alanine amidase activity"/>
    <property type="evidence" value="ECO:0007669"/>
    <property type="project" value="InterPro"/>
</dbReference>
<protein>
    <submittedName>
        <fullName evidence="6">Peptidoglycan recognition protein</fullName>
    </submittedName>
</protein>
<dbReference type="PANTHER" id="PTHR11022:SF41">
    <property type="entry name" value="PEPTIDOGLYCAN-RECOGNITION PROTEIN LC-RELATED"/>
    <property type="match status" value="1"/>
</dbReference>
<dbReference type="RefSeq" id="WP_153460863.1">
    <property type="nucleotide sequence ID" value="NZ_WBOF01000001.1"/>
</dbReference>
<feature type="region of interest" description="Disordered" evidence="2">
    <location>
        <begin position="161"/>
        <end position="190"/>
    </location>
</feature>
<evidence type="ECO:0000313" key="6">
    <source>
        <dbReference type="EMBL" id="MQS12511.1"/>
    </source>
</evidence>
<gene>
    <name evidence="6" type="ORF">F7Q99_09490</name>
</gene>
<feature type="domain" description="N-acetylmuramoyl-L-alanine amidase" evidence="4">
    <location>
        <begin position="203"/>
        <end position="365"/>
    </location>
</feature>
<dbReference type="Pfam" id="PF01510">
    <property type="entry name" value="Amidase_2"/>
    <property type="match status" value="1"/>
</dbReference>
<dbReference type="SUPFAM" id="SSF55846">
    <property type="entry name" value="N-acetylmuramoyl-L-alanine amidase-like"/>
    <property type="match status" value="1"/>
</dbReference>
<dbReference type="GO" id="GO:0008270">
    <property type="term" value="F:zinc ion binding"/>
    <property type="evidence" value="ECO:0007669"/>
    <property type="project" value="InterPro"/>
</dbReference>
<dbReference type="EMBL" id="WBOF01000001">
    <property type="protein sequence ID" value="MQS12511.1"/>
    <property type="molecule type" value="Genomic_DNA"/>
</dbReference>
<accession>A0A6N7KM77</accession>
<comment type="similarity">
    <text evidence="1">Belongs to the N-acetylmuramoyl-L-alanine amidase 2 family.</text>
</comment>
<dbReference type="SMART" id="SM00701">
    <property type="entry name" value="PGRP"/>
    <property type="match status" value="1"/>
</dbReference>
<dbReference type="CDD" id="cd06583">
    <property type="entry name" value="PGRP"/>
    <property type="match status" value="1"/>
</dbReference>
<dbReference type="GO" id="GO:0009253">
    <property type="term" value="P:peptidoglycan catabolic process"/>
    <property type="evidence" value="ECO:0007669"/>
    <property type="project" value="InterPro"/>
</dbReference>
<dbReference type="InterPro" id="IPR002502">
    <property type="entry name" value="Amidase_domain"/>
</dbReference>
<evidence type="ECO:0000256" key="3">
    <source>
        <dbReference type="SAM" id="SignalP"/>
    </source>
</evidence>
<feature type="region of interest" description="Disordered" evidence="2">
    <location>
        <begin position="32"/>
        <end position="67"/>
    </location>
</feature>
<dbReference type="InterPro" id="IPR036505">
    <property type="entry name" value="Amidase/PGRP_sf"/>
</dbReference>
<feature type="chain" id="PRO_5039651786" evidence="3">
    <location>
        <begin position="30"/>
        <end position="385"/>
    </location>
</feature>
<dbReference type="InterPro" id="IPR006619">
    <property type="entry name" value="PGRP_domain_met/bac"/>
</dbReference>
<dbReference type="PANTHER" id="PTHR11022">
    <property type="entry name" value="PEPTIDOGLYCAN RECOGNITION PROTEIN"/>
    <property type="match status" value="1"/>
</dbReference>
<organism evidence="6 7">
    <name type="scientific">Streptomyces kaniharaensis</name>
    <dbReference type="NCBI Taxonomy" id="212423"/>
    <lineage>
        <taxon>Bacteria</taxon>
        <taxon>Bacillati</taxon>
        <taxon>Actinomycetota</taxon>
        <taxon>Actinomycetes</taxon>
        <taxon>Kitasatosporales</taxon>
        <taxon>Streptomycetaceae</taxon>
        <taxon>Streptomyces</taxon>
    </lineage>
</organism>
<evidence type="ECO:0000256" key="2">
    <source>
        <dbReference type="SAM" id="MobiDB-lite"/>
    </source>
</evidence>
<evidence type="ECO:0000259" key="5">
    <source>
        <dbReference type="SMART" id="SM00701"/>
    </source>
</evidence>
<dbReference type="OrthoDB" id="514320at2"/>
<evidence type="ECO:0000313" key="7">
    <source>
        <dbReference type="Proteomes" id="UP000450000"/>
    </source>
</evidence>
<evidence type="ECO:0000259" key="4">
    <source>
        <dbReference type="SMART" id="SM00644"/>
    </source>
</evidence>
<sequence length="385" mass="39667">MRLSLPVSLPAAILAGCTAALLLQPAATALPASPTDPAGPTAQRRTSAGGGSVTSLPLRGGRGLAPRTTRPFELLGVGWDGPPDALTGGTVRVRTRDAATGRWGDWHVLETDTEDGPDGRTGAAHGATAPLWTGRSDGVAVEVRPGPAGQPRGLRLELVDPGAGAAPSSARTLPATPASPDGGRQAPRPGIVTRAGWGADESLREQSFEYTGPVRAVFVHHTATATDYACADAPRVIRAMYQYHVQSNGWRDIGYNFLVDRCGTVYEGRAGGVDQPVHGAHTLGFNTDSAGVAAIGTYGGDAPPQPLLDGLAVVSAWKLGLAARPADGRTQLVSTSDGSRFPKGTVVDFDAISGHRDAFNTECPGTALYAQLPALRAVAARLQSS</sequence>
<dbReference type="AlphaFoldDB" id="A0A6N7KM77"/>
<keyword evidence="3" id="KW-0732">Signal</keyword>
<comment type="caution">
    <text evidence="6">The sequence shown here is derived from an EMBL/GenBank/DDBJ whole genome shotgun (WGS) entry which is preliminary data.</text>
</comment>
<dbReference type="SMART" id="SM00644">
    <property type="entry name" value="Ami_2"/>
    <property type="match status" value="1"/>
</dbReference>
<keyword evidence="7" id="KW-1185">Reference proteome</keyword>
<feature type="signal peptide" evidence="3">
    <location>
        <begin position="1"/>
        <end position="29"/>
    </location>
</feature>
<evidence type="ECO:0000256" key="1">
    <source>
        <dbReference type="ARBA" id="ARBA00007553"/>
    </source>
</evidence>
<feature type="domain" description="Peptidoglycan recognition protein family" evidence="5">
    <location>
        <begin position="189"/>
        <end position="339"/>
    </location>
</feature>
<dbReference type="InterPro" id="IPR015510">
    <property type="entry name" value="PGRP"/>
</dbReference>
<proteinExistence type="inferred from homology"/>